<feature type="transmembrane region" description="Helical" evidence="1">
    <location>
        <begin position="20"/>
        <end position="39"/>
    </location>
</feature>
<reference evidence="2 3" key="1">
    <citation type="submission" date="2020-07" db="EMBL/GenBank/DDBJ databases">
        <authorList>
            <person name="Li M."/>
        </authorList>
    </citation>
    <scope>NUCLEOTIDE SEQUENCE [LARGE SCALE GENOMIC DNA]</scope>
    <source>
        <strain evidence="2 3">DSM 23284</strain>
    </source>
</reference>
<dbReference type="Proteomes" id="UP000559404">
    <property type="component" value="Unassembled WGS sequence"/>
</dbReference>
<accession>A0A838XNE8</accession>
<dbReference type="AlphaFoldDB" id="A0A838XNE8"/>
<comment type="caution">
    <text evidence="2">The sequence shown here is derived from an EMBL/GenBank/DDBJ whole genome shotgun (WGS) entry which is preliminary data.</text>
</comment>
<evidence type="ECO:0000313" key="3">
    <source>
        <dbReference type="Proteomes" id="UP000559404"/>
    </source>
</evidence>
<keyword evidence="1" id="KW-0812">Transmembrane</keyword>
<dbReference type="RefSeq" id="WP_181758462.1">
    <property type="nucleotide sequence ID" value="NZ_BMCR01000001.1"/>
</dbReference>
<name>A0A838XNE8_9HYPH</name>
<evidence type="ECO:0000313" key="2">
    <source>
        <dbReference type="EMBL" id="MBA4610278.1"/>
    </source>
</evidence>
<keyword evidence="3" id="KW-1185">Reference proteome</keyword>
<proteinExistence type="predicted"/>
<reference evidence="2 3" key="2">
    <citation type="submission" date="2020-08" db="EMBL/GenBank/DDBJ databases">
        <title>Stappia taiwanensis sp. nov., isolated from a coastal thermal spring.</title>
        <authorList>
            <person name="Kampfer P."/>
        </authorList>
    </citation>
    <scope>NUCLEOTIDE SEQUENCE [LARGE SCALE GENOMIC DNA]</scope>
    <source>
        <strain evidence="2 3">DSM 23284</strain>
    </source>
</reference>
<organism evidence="2 3">
    <name type="scientific">Stappia taiwanensis</name>
    <dbReference type="NCBI Taxonomy" id="992267"/>
    <lineage>
        <taxon>Bacteria</taxon>
        <taxon>Pseudomonadati</taxon>
        <taxon>Pseudomonadota</taxon>
        <taxon>Alphaproteobacteria</taxon>
        <taxon>Hyphomicrobiales</taxon>
        <taxon>Stappiaceae</taxon>
        <taxon>Stappia</taxon>
    </lineage>
</organism>
<dbReference type="EMBL" id="JACEON010000001">
    <property type="protein sequence ID" value="MBA4610278.1"/>
    <property type="molecule type" value="Genomic_DNA"/>
</dbReference>
<gene>
    <name evidence="2" type="ORF">H1W37_01335</name>
</gene>
<evidence type="ECO:0000256" key="1">
    <source>
        <dbReference type="SAM" id="Phobius"/>
    </source>
</evidence>
<sequence length="109" mass="12025">MYAPMMTIHKIYQPSTPLAFWLAGVVAFAAVLISGVAYTDRQASADRTHATQMLTEEPLEIEAAAEACDGIIFRDEDPSCFGLRETQMRAPVLVAPLSAERQYSLLQTF</sequence>
<keyword evidence="1" id="KW-0472">Membrane</keyword>
<protein>
    <submittedName>
        <fullName evidence="2">Uncharacterized protein</fullName>
    </submittedName>
</protein>
<keyword evidence="1" id="KW-1133">Transmembrane helix</keyword>